<evidence type="ECO:0000256" key="6">
    <source>
        <dbReference type="ARBA" id="ARBA00022824"/>
    </source>
</evidence>
<dbReference type="SUPFAM" id="SSF50978">
    <property type="entry name" value="WD40 repeat-like"/>
    <property type="match status" value="1"/>
</dbReference>
<evidence type="ECO:0000256" key="8">
    <source>
        <dbReference type="ARBA" id="ARBA00022927"/>
    </source>
</evidence>
<dbReference type="AlphaFoldDB" id="A0A9P6C554"/>
<dbReference type="InterPro" id="IPR001680">
    <property type="entry name" value="WD40_rpt"/>
</dbReference>
<evidence type="ECO:0000256" key="3">
    <source>
        <dbReference type="ARBA" id="ARBA00022574"/>
    </source>
</evidence>
<keyword evidence="6" id="KW-0256">Endoplasmic reticulum</keyword>
<organism evidence="13 14">
    <name type="scientific">Macrolepiota fuliginosa MF-IS2</name>
    <dbReference type="NCBI Taxonomy" id="1400762"/>
    <lineage>
        <taxon>Eukaryota</taxon>
        <taxon>Fungi</taxon>
        <taxon>Dikarya</taxon>
        <taxon>Basidiomycota</taxon>
        <taxon>Agaricomycotina</taxon>
        <taxon>Agaricomycetes</taxon>
        <taxon>Agaricomycetidae</taxon>
        <taxon>Agaricales</taxon>
        <taxon>Agaricineae</taxon>
        <taxon>Agaricaceae</taxon>
        <taxon>Macrolepiota</taxon>
    </lineage>
</organism>
<sequence length="408" mass="44276">MRPRHTQHLLPAFPVHSLAFVAPNQLVVGGGGGSSRSGIKNKLRLYTIDSERGIDAKNEFELEDAPTSMAIDLQATMTVICGINSSPEKILKGENENCRVFRIKDDAFHPDMTRGTLPADEEDYQKVTVLSPDRKLLAVAGCHNLSLLSFPSLTPVAPPIEFEKEIYDATFSNTSETVRFRLLRQLVVATTHNIHVYSVSMGAPTSSPKKGKGKGKANKSVETLGSLELVRSVDLPSNLGGAGACTFRSARYHPSDDDTLYTVINTSPPRARGRKTPARQGYVSKWNTQTWTVEKQRKVGDKGLTTFDVSRDGRFLGYGSSDLSIGMLDSKTLSPLGAILKAHEFPPTAIKFNPTTDLLVSGSADNSLRIVTIPEVVGGSSWTLIILVLVAVLVILVAVAVQNGYLSW</sequence>
<evidence type="ECO:0000313" key="14">
    <source>
        <dbReference type="Proteomes" id="UP000807342"/>
    </source>
</evidence>
<dbReference type="GO" id="GO:0015031">
    <property type="term" value="P:protein transport"/>
    <property type="evidence" value="ECO:0007669"/>
    <property type="project" value="UniProtKB-KW"/>
</dbReference>
<evidence type="ECO:0000256" key="11">
    <source>
        <dbReference type="PROSITE-ProRule" id="PRU00221"/>
    </source>
</evidence>
<dbReference type="GO" id="GO:0003400">
    <property type="term" value="P:regulation of COPII vesicle coating"/>
    <property type="evidence" value="ECO:0007669"/>
    <property type="project" value="TreeGrafter"/>
</dbReference>
<dbReference type="InterPro" id="IPR045260">
    <property type="entry name" value="Sec12-like"/>
</dbReference>
<keyword evidence="4 12" id="KW-0812">Transmembrane</keyword>
<evidence type="ECO:0000313" key="13">
    <source>
        <dbReference type="EMBL" id="KAF9452062.1"/>
    </source>
</evidence>
<protein>
    <recommendedName>
        <fullName evidence="15">WD40 repeat-like protein</fullName>
    </recommendedName>
</protein>
<dbReference type="PANTHER" id="PTHR23284">
    <property type="entry name" value="PROLACTIN REGULATORY ELEMENT BINDING PROTEIN"/>
    <property type="match status" value="1"/>
</dbReference>
<keyword evidence="3 11" id="KW-0853">WD repeat</keyword>
<keyword evidence="10 12" id="KW-0472">Membrane</keyword>
<keyword evidence="5" id="KW-0677">Repeat</keyword>
<comment type="subcellular location">
    <subcellularLocation>
        <location evidence="1">Endoplasmic reticulum membrane</location>
        <topology evidence="1">Single-pass type II membrane protein</topology>
    </subcellularLocation>
</comment>
<dbReference type="Gene3D" id="2.130.10.10">
    <property type="entry name" value="YVTN repeat-like/Quinoprotein amine dehydrogenase"/>
    <property type="match status" value="1"/>
</dbReference>
<dbReference type="PANTHER" id="PTHR23284:SF0">
    <property type="entry name" value="PROLACTIN REGULATORY ELEMENT-BINDING PROTEIN"/>
    <property type="match status" value="1"/>
</dbReference>
<evidence type="ECO:0000256" key="2">
    <source>
        <dbReference type="ARBA" id="ARBA00022448"/>
    </source>
</evidence>
<dbReference type="InterPro" id="IPR036322">
    <property type="entry name" value="WD40_repeat_dom_sf"/>
</dbReference>
<dbReference type="Proteomes" id="UP000807342">
    <property type="component" value="Unassembled WGS sequence"/>
</dbReference>
<keyword evidence="14" id="KW-1185">Reference proteome</keyword>
<evidence type="ECO:0000256" key="5">
    <source>
        <dbReference type="ARBA" id="ARBA00022737"/>
    </source>
</evidence>
<name>A0A9P6C554_9AGAR</name>
<keyword evidence="7" id="KW-0931">ER-Golgi transport</keyword>
<dbReference type="GO" id="GO:0006888">
    <property type="term" value="P:endoplasmic reticulum to Golgi vesicle-mediated transport"/>
    <property type="evidence" value="ECO:0007669"/>
    <property type="project" value="TreeGrafter"/>
</dbReference>
<dbReference type="PROSITE" id="PS50082">
    <property type="entry name" value="WD_REPEATS_2"/>
    <property type="match status" value="1"/>
</dbReference>
<dbReference type="GO" id="GO:0005789">
    <property type="term" value="C:endoplasmic reticulum membrane"/>
    <property type="evidence" value="ECO:0007669"/>
    <property type="project" value="UniProtKB-SubCell"/>
</dbReference>
<comment type="caution">
    <text evidence="13">The sequence shown here is derived from an EMBL/GenBank/DDBJ whole genome shotgun (WGS) entry which is preliminary data.</text>
</comment>
<dbReference type="InterPro" id="IPR015943">
    <property type="entry name" value="WD40/YVTN_repeat-like_dom_sf"/>
</dbReference>
<accession>A0A9P6C554</accession>
<gene>
    <name evidence="13" type="ORF">P691DRAFT_795693</name>
</gene>
<evidence type="ECO:0000256" key="10">
    <source>
        <dbReference type="ARBA" id="ARBA00023136"/>
    </source>
</evidence>
<evidence type="ECO:0000256" key="7">
    <source>
        <dbReference type="ARBA" id="ARBA00022892"/>
    </source>
</evidence>
<dbReference type="OrthoDB" id="2013972at2759"/>
<keyword evidence="8" id="KW-0653">Protein transport</keyword>
<evidence type="ECO:0000256" key="1">
    <source>
        <dbReference type="ARBA" id="ARBA00004648"/>
    </source>
</evidence>
<reference evidence="13" key="1">
    <citation type="submission" date="2020-11" db="EMBL/GenBank/DDBJ databases">
        <authorList>
            <consortium name="DOE Joint Genome Institute"/>
            <person name="Ahrendt S."/>
            <person name="Riley R."/>
            <person name="Andreopoulos W."/>
            <person name="Labutti K."/>
            <person name="Pangilinan J."/>
            <person name="Ruiz-Duenas F.J."/>
            <person name="Barrasa J.M."/>
            <person name="Sanchez-Garcia M."/>
            <person name="Camarero S."/>
            <person name="Miyauchi S."/>
            <person name="Serrano A."/>
            <person name="Linde D."/>
            <person name="Babiker R."/>
            <person name="Drula E."/>
            <person name="Ayuso-Fernandez I."/>
            <person name="Pacheco R."/>
            <person name="Padilla G."/>
            <person name="Ferreira P."/>
            <person name="Barriuso J."/>
            <person name="Kellner H."/>
            <person name="Castanera R."/>
            <person name="Alfaro M."/>
            <person name="Ramirez L."/>
            <person name="Pisabarro A.G."/>
            <person name="Kuo A."/>
            <person name="Tritt A."/>
            <person name="Lipzen A."/>
            <person name="He G."/>
            <person name="Yan M."/>
            <person name="Ng V."/>
            <person name="Cullen D."/>
            <person name="Martin F."/>
            <person name="Rosso M.-N."/>
            <person name="Henrissat B."/>
            <person name="Hibbett D."/>
            <person name="Martinez A.T."/>
            <person name="Grigoriev I.V."/>
        </authorList>
    </citation>
    <scope>NUCLEOTIDE SEQUENCE</scope>
    <source>
        <strain evidence="13">MF-IS2</strain>
    </source>
</reference>
<evidence type="ECO:0000256" key="12">
    <source>
        <dbReference type="SAM" id="Phobius"/>
    </source>
</evidence>
<evidence type="ECO:0000256" key="9">
    <source>
        <dbReference type="ARBA" id="ARBA00022989"/>
    </source>
</evidence>
<dbReference type="GO" id="GO:0005085">
    <property type="term" value="F:guanyl-nucleotide exchange factor activity"/>
    <property type="evidence" value="ECO:0007669"/>
    <property type="project" value="InterPro"/>
</dbReference>
<feature type="repeat" description="WD" evidence="11">
    <location>
        <begin position="340"/>
        <end position="370"/>
    </location>
</feature>
<keyword evidence="9 12" id="KW-1133">Transmembrane helix</keyword>
<keyword evidence="2" id="KW-0813">Transport</keyword>
<evidence type="ECO:0008006" key="15">
    <source>
        <dbReference type="Google" id="ProtNLM"/>
    </source>
</evidence>
<evidence type="ECO:0000256" key="4">
    <source>
        <dbReference type="ARBA" id="ARBA00022692"/>
    </source>
</evidence>
<feature type="transmembrane region" description="Helical" evidence="12">
    <location>
        <begin position="382"/>
        <end position="401"/>
    </location>
</feature>
<proteinExistence type="predicted"/>
<dbReference type="SMART" id="SM00320">
    <property type="entry name" value="WD40"/>
    <property type="match status" value="2"/>
</dbReference>
<dbReference type="EMBL" id="MU151076">
    <property type="protein sequence ID" value="KAF9452062.1"/>
    <property type="molecule type" value="Genomic_DNA"/>
</dbReference>
<dbReference type="Pfam" id="PF00400">
    <property type="entry name" value="WD40"/>
    <property type="match status" value="1"/>
</dbReference>